<evidence type="ECO:0000313" key="4">
    <source>
        <dbReference type="Proteomes" id="UP000014760"/>
    </source>
</evidence>
<evidence type="ECO:0000313" key="2">
    <source>
        <dbReference type="EMBL" id="ELU12736.1"/>
    </source>
</evidence>
<dbReference type="AlphaFoldDB" id="R7V8R3"/>
<proteinExistence type="predicted"/>
<sequence>MRNCSEEDRRAEESERGREEESERRREEESERRREEESKRRREEESERQAERILKFEEVEDKIKENTAWACRLREPSSDFLEGSVPTDNFFEDFVAAYSQVTNTSFVKANGNFAKAPNRNEILFILHFDLE</sequence>
<evidence type="ECO:0000256" key="1">
    <source>
        <dbReference type="SAM" id="MobiDB-lite"/>
    </source>
</evidence>
<dbReference type="EMBL" id="KB295708">
    <property type="protein sequence ID" value="ELU12736.1"/>
    <property type="molecule type" value="Genomic_DNA"/>
</dbReference>
<dbReference type="EMBL" id="AMQN01019398">
    <property type="status" value="NOT_ANNOTATED_CDS"/>
    <property type="molecule type" value="Genomic_DNA"/>
</dbReference>
<reference evidence="4" key="1">
    <citation type="submission" date="2012-12" db="EMBL/GenBank/DDBJ databases">
        <authorList>
            <person name="Hellsten U."/>
            <person name="Grimwood J."/>
            <person name="Chapman J.A."/>
            <person name="Shapiro H."/>
            <person name="Aerts A."/>
            <person name="Otillar R.P."/>
            <person name="Terry A.Y."/>
            <person name="Boore J.L."/>
            <person name="Simakov O."/>
            <person name="Marletaz F."/>
            <person name="Cho S.-J."/>
            <person name="Edsinger-Gonzales E."/>
            <person name="Havlak P."/>
            <person name="Kuo D.-H."/>
            <person name="Larsson T."/>
            <person name="Lv J."/>
            <person name="Arendt D."/>
            <person name="Savage R."/>
            <person name="Osoegawa K."/>
            <person name="de Jong P."/>
            <person name="Lindberg D.R."/>
            <person name="Seaver E.C."/>
            <person name="Weisblat D.A."/>
            <person name="Putnam N.H."/>
            <person name="Grigoriev I.V."/>
            <person name="Rokhsar D.S."/>
        </authorList>
    </citation>
    <scope>NUCLEOTIDE SEQUENCE</scope>
    <source>
        <strain evidence="4">I ESC-2004</strain>
    </source>
</reference>
<protein>
    <submittedName>
        <fullName evidence="2 3">Uncharacterized protein</fullName>
    </submittedName>
</protein>
<keyword evidence="4" id="KW-1185">Reference proteome</keyword>
<gene>
    <name evidence="2" type="ORF">CAPTEDRAFT_211480</name>
</gene>
<name>R7V8R3_CAPTE</name>
<feature type="region of interest" description="Disordered" evidence="1">
    <location>
        <begin position="1"/>
        <end position="49"/>
    </location>
</feature>
<reference evidence="3" key="3">
    <citation type="submission" date="2015-06" db="UniProtKB">
        <authorList>
            <consortium name="EnsemblMetazoa"/>
        </authorList>
    </citation>
    <scope>IDENTIFICATION</scope>
</reference>
<dbReference type="HOGENOM" id="CLU_1929549_0_0_1"/>
<reference evidence="2 4" key="2">
    <citation type="journal article" date="2013" name="Nature">
        <title>Insights into bilaterian evolution from three spiralian genomes.</title>
        <authorList>
            <person name="Simakov O."/>
            <person name="Marletaz F."/>
            <person name="Cho S.J."/>
            <person name="Edsinger-Gonzales E."/>
            <person name="Havlak P."/>
            <person name="Hellsten U."/>
            <person name="Kuo D.H."/>
            <person name="Larsson T."/>
            <person name="Lv J."/>
            <person name="Arendt D."/>
            <person name="Savage R."/>
            <person name="Osoegawa K."/>
            <person name="de Jong P."/>
            <person name="Grimwood J."/>
            <person name="Chapman J.A."/>
            <person name="Shapiro H."/>
            <person name="Aerts A."/>
            <person name="Otillar R.P."/>
            <person name="Terry A.Y."/>
            <person name="Boore J.L."/>
            <person name="Grigoriev I.V."/>
            <person name="Lindberg D.R."/>
            <person name="Seaver E.C."/>
            <person name="Weisblat D.A."/>
            <person name="Putnam N.H."/>
            <person name="Rokhsar D.S."/>
        </authorList>
    </citation>
    <scope>NUCLEOTIDE SEQUENCE</scope>
    <source>
        <strain evidence="2 4">I ESC-2004</strain>
    </source>
</reference>
<dbReference type="EnsemblMetazoa" id="CapteT211480">
    <property type="protein sequence ID" value="CapteP211480"/>
    <property type="gene ID" value="CapteG211480"/>
</dbReference>
<dbReference type="Proteomes" id="UP000014760">
    <property type="component" value="Unassembled WGS sequence"/>
</dbReference>
<accession>R7V8R3</accession>
<evidence type="ECO:0000313" key="3">
    <source>
        <dbReference type="EnsemblMetazoa" id="CapteP211480"/>
    </source>
</evidence>
<organism evidence="2">
    <name type="scientific">Capitella teleta</name>
    <name type="common">Polychaete worm</name>
    <dbReference type="NCBI Taxonomy" id="283909"/>
    <lineage>
        <taxon>Eukaryota</taxon>
        <taxon>Metazoa</taxon>
        <taxon>Spiralia</taxon>
        <taxon>Lophotrochozoa</taxon>
        <taxon>Annelida</taxon>
        <taxon>Polychaeta</taxon>
        <taxon>Sedentaria</taxon>
        <taxon>Scolecida</taxon>
        <taxon>Capitellidae</taxon>
        <taxon>Capitella</taxon>
    </lineage>
</organism>